<sequence>MVDRAHLTGIAAAAVLATTTLAPSSAMAAGAGPSSHRAPQLSTAPAPARALFAGCWKAKTKTAIRINHSVHAKAIGSIRKGQVFCTDLNYWGGQFLEKAKCGTKDDSWIQADIGRWVFRGCLKQQ</sequence>
<evidence type="ECO:0000313" key="5">
    <source>
        <dbReference type="Proteomes" id="UP001210609"/>
    </source>
</evidence>
<gene>
    <name evidence="2" type="ORF">Sliba_52330</name>
    <name evidence="3" type="ORF">STRLI_005218</name>
</gene>
<proteinExistence type="predicted"/>
<organism evidence="2 4">
    <name type="scientific">Streptomyces nigrescens</name>
    <dbReference type="NCBI Taxonomy" id="1920"/>
    <lineage>
        <taxon>Bacteria</taxon>
        <taxon>Bacillati</taxon>
        <taxon>Actinomycetota</taxon>
        <taxon>Actinomycetes</taxon>
        <taxon>Kitasatosporales</taxon>
        <taxon>Streptomycetaceae</taxon>
        <taxon>Streptomyces</taxon>
    </lineage>
</organism>
<keyword evidence="5" id="KW-1185">Reference proteome</keyword>
<dbReference type="EMBL" id="BLIP01000001">
    <property type="protein sequence ID" value="GFE24780.1"/>
    <property type="molecule type" value="Genomic_DNA"/>
</dbReference>
<name>A0A640TNT4_STRNI</name>
<evidence type="ECO:0000256" key="1">
    <source>
        <dbReference type="SAM" id="SignalP"/>
    </source>
</evidence>
<evidence type="ECO:0000313" key="3">
    <source>
        <dbReference type="EMBL" id="WAT99088.1"/>
    </source>
</evidence>
<feature type="chain" id="PRO_5025027513" description="Ricin B lectin domain-containing protein" evidence="1">
    <location>
        <begin position="29"/>
        <end position="125"/>
    </location>
</feature>
<reference evidence="2 4" key="1">
    <citation type="submission" date="2019-12" db="EMBL/GenBank/DDBJ databases">
        <title>Whole genome shotgun sequence of Streptomyces libani subsp. libani NBRC 13452.</title>
        <authorList>
            <person name="Ichikawa N."/>
            <person name="Kimura A."/>
            <person name="Kitahashi Y."/>
            <person name="Komaki H."/>
            <person name="Tamura T."/>
        </authorList>
    </citation>
    <scope>NUCLEOTIDE SEQUENCE [LARGE SCALE GENOMIC DNA]</scope>
    <source>
        <strain evidence="2 4">NBRC 13452</strain>
    </source>
</reference>
<accession>A0A640TNT4</accession>
<protein>
    <recommendedName>
        <fullName evidence="6">Ricin B lectin domain-containing protein</fullName>
    </recommendedName>
</protein>
<dbReference type="Proteomes" id="UP001210609">
    <property type="component" value="Chromosome"/>
</dbReference>
<evidence type="ECO:0000313" key="2">
    <source>
        <dbReference type="EMBL" id="GFE24780.1"/>
    </source>
</evidence>
<evidence type="ECO:0000313" key="4">
    <source>
        <dbReference type="Proteomes" id="UP000429552"/>
    </source>
</evidence>
<keyword evidence="1" id="KW-0732">Signal</keyword>
<dbReference type="AlphaFoldDB" id="A0A640TNT4"/>
<feature type="signal peptide" evidence="1">
    <location>
        <begin position="1"/>
        <end position="28"/>
    </location>
</feature>
<dbReference type="RefSeq" id="WP_159488298.1">
    <property type="nucleotide sequence ID" value="NZ_BLIP01000001.1"/>
</dbReference>
<evidence type="ECO:0008006" key="6">
    <source>
        <dbReference type="Google" id="ProtNLM"/>
    </source>
</evidence>
<dbReference type="Proteomes" id="UP000429552">
    <property type="component" value="Unassembled WGS sequence"/>
</dbReference>
<reference evidence="3 5" key="2">
    <citation type="submission" date="2022-12" db="EMBL/GenBank/DDBJ databases">
        <authorList>
            <person name="Ruckert C."/>
            <person name="Busche T."/>
            <person name="Kalinowski J."/>
            <person name="Wittmann C."/>
        </authorList>
    </citation>
    <scope>NUCLEOTIDE SEQUENCE [LARGE SCALE GENOMIC DNA]</scope>
    <source>
        <strain evidence="3 5">DSM 40555</strain>
    </source>
</reference>
<dbReference type="EMBL" id="CP114202">
    <property type="protein sequence ID" value="WAT99088.1"/>
    <property type="molecule type" value="Genomic_DNA"/>
</dbReference>